<dbReference type="AlphaFoldDB" id="A0A803QCT7"/>
<keyword evidence="3" id="KW-1185">Reference proteome</keyword>
<reference evidence="2" key="2">
    <citation type="submission" date="2021-03" db="UniProtKB">
        <authorList>
            <consortium name="EnsemblPlants"/>
        </authorList>
    </citation>
    <scope>IDENTIFICATION</scope>
</reference>
<evidence type="ECO:0000313" key="3">
    <source>
        <dbReference type="Proteomes" id="UP000596661"/>
    </source>
</evidence>
<protein>
    <submittedName>
        <fullName evidence="2">Uncharacterized protein</fullName>
    </submittedName>
</protein>
<sequence>MLMILPERDAAVASAAQGTIPQSQPDPSVRRPQGRPRDSRTRRQENNKGNPINAQEEQPRNARDVPMERENPPNPREMLGLCLPDFLETHYLKPFQPSHSENQPQLRKLLYGETSDQQQTHHYASHALLADHLINGGNDNEEEGTFGSLASANKNSTAMKIDASGHHKSKLGDSFRGVTPALFATFPLQYEHNIMEQQSLKKAAINSTAVPIKIAAKTTTREGIKIVTSSPTESYLSAIYMPGVGHSEGYVATYPPETKSIVMPNLTNIFVYSQPAYPKISYSMITNTTDYDKNKKINHQIEFVKAT</sequence>
<feature type="compositionally biased region" description="Basic and acidic residues" evidence="1">
    <location>
        <begin position="1"/>
        <end position="10"/>
    </location>
</feature>
<evidence type="ECO:0000256" key="1">
    <source>
        <dbReference type="SAM" id="MobiDB-lite"/>
    </source>
</evidence>
<feature type="compositionally biased region" description="Basic and acidic residues" evidence="1">
    <location>
        <begin position="35"/>
        <end position="46"/>
    </location>
</feature>
<organism evidence="2 3">
    <name type="scientific">Cannabis sativa</name>
    <name type="common">Hemp</name>
    <name type="synonym">Marijuana</name>
    <dbReference type="NCBI Taxonomy" id="3483"/>
    <lineage>
        <taxon>Eukaryota</taxon>
        <taxon>Viridiplantae</taxon>
        <taxon>Streptophyta</taxon>
        <taxon>Embryophyta</taxon>
        <taxon>Tracheophyta</taxon>
        <taxon>Spermatophyta</taxon>
        <taxon>Magnoliopsida</taxon>
        <taxon>eudicotyledons</taxon>
        <taxon>Gunneridae</taxon>
        <taxon>Pentapetalae</taxon>
        <taxon>rosids</taxon>
        <taxon>fabids</taxon>
        <taxon>Rosales</taxon>
        <taxon>Cannabaceae</taxon>
        <taxon>Cannabis</taxon>
    </lineage>
</organism>
<feature type="compositionally biased region" description="Polar residues" evidence="1">
    <location>
        <begin position="47"/>
        <end position="56"/>
    </location>
</feature>
<dbReference type="EnsemblPlants" id="evm.model.08.926">
    <property type="protein sequence ID" value="cds.evm.model.08.926"/>
    <property type="gene ID" value="evm.TU.08.926"/>
</dbReference>
<feature type="region of interest" description="Disordered" evidence="1">
    <location>
        <begin position="1"/>
        <end position="78"/>
    </location>
</feature>
<proteinExistence type="predicted"/>
<name>A0A803QCT7_CANSA</name>
<feature type="compositionally biased region" description="Polar residues" evidence="1">
    <location>
        <begin position="16"/>
        <end position="26"/>
    </location>
</feature>
<accession>A0A803QCT7</accession>
<dbReference type="Proteomes" id="UP000596661">
    <property type="component" value="Chromosome 8"/>
</dbReference>
<reference evidence="2" key="1">
    <citation type="submission" date="2018-11" db="EMBL/GenBank/DDBJ databases">
        <authorList>
            <person name="Grassa J C."/>
        </authorList>
    </citation>
    <scope>NUCLEOTIDE SEQUENCE [LARGE SCALE GENOMIC DNA]</scope>
</reference>
<feature type="compositionally biased region" description="Basic and acidic residues" evidence="1">
    <location>
        <begin position="57"/>
        <end position="71"/>
    </location>
</feature>
<dbReference type="EMBL" id="UZAU01000694">
    <property type="status" value="NOT_ANNOTATED_CDS"/>
    <property type="molecule type" value="Genomic_DNA"/>
</dbReference>
<evidence type="ECO:0000313" key="2">
    <source>
        <dbReference type="EnsemblPlants" id="cds.evm.model.08.926"/>
    </source>
</evidence>
<dbReference type="Gramene" id="evm.model.08.926">
    <property type="protein sequence ID" value="cds.evm.model.08.926"/>
    <property type="gene ID" value="evm.TU.08.926"/>
</dbReference>